<keyword evidence="3" id="KW-1185">Reference proteome</keyword>
<dbReference type="Proteomes" id="UP001165269">
    <property type="component" value="Unassembled WGS sequence"/>
</dbReference>
<evidence type="ECO:0000256" key="1">
    <source>
        <dbReference type="SAM" id="MobiDB-lite"/>
    </source>
</evidence>
<accession>A0ABS9Y2H1</accession>
<protein>
    <submittedName>
        <fullName evidence="2">Uncharacterized protein</fullName>
    </submittedName>
</protein>
<feature type="compositionally biased region" description="Basic and acidic residues" evidence="1">
    <location>
        <begin position="24"/>
        <end position="56"/>
    </location>
</feature>
<proteinExistence type="predicted"/>
<organism evidence="2 3">
    <name type="scientific">Streptomyces cylindrosporus</name>
    <dbReference type="NCBI Taxonomy" id="2927583"/>
    <lineage>
        <taxon>Bacteria</taxon>
        <taxon>Bacillati</taxon>
        <taxon>Actinomycetota</taxon>
        <taxon>Actinomycetes</taxon>
        <taxon>Kitasatosporales</taxon>
        <taxon>Streptomycetaceae</taxon>
        <taxon>Streptomyces</taxon>
    </lineage>
</organism>
<feature type="compositionally biased region" description="Gly residues" evidence="1">
    <location>
        <begin position="57"/>
        <end position="66"/>
    </location>
</feature>
<evidence type="ECO:0000313" key="3">
    <source>
        <dbReference type="Proteomes" id="UP001165269"/>
    </source>
</evidence>
<reference evidence="2" key="1">
    <citation type="submission" date="2022-03" db="EMBL/GenBank/DDBJ databases">
        <title>Streptomyces 7R015 and 7R016 isolated from Barleria lupulina in Thailand.</title>
        <authorList>
            <person name="Kanchanasin P."/>
            <person name="Phongsopitanun W."/>
            <person name="Tanasupawat S."/>
        </authorList>
    </citation>
    <scope>NUCLEOTIDE SEQUENCE</scope>
    <source>
        <strain evidence="2">7R015</strain>
    </source>
</reference>
<comment type="caution">
    <text evidence="2">The sequence shown here is derived from an EMBL/GenBank/DDBJ whole genome shotgun (WGS) entry which is preliminary data.</text>
</comment>
<name>A0ABS9Y2H1_9ACTN</name>
<feature type="compositionally biased region" description="Basic and acidic residues" evidence="1">
    <location>
        <begin position="8"/>
        <end position="17"/>
    </location>
</feature>
<evidence type="ECO:0000313" key="2">
    <source>
        <dbReference type="EMBL" id="MCI3271398.1"/>
    </source>
</evidence>
<gene>
    <name evidence="2" type="ORF">MQP27_09775</name>
</gene>
<feature type="region of interest" description="Disordered" evidence="1">
    <location>
        <begin position="1"/>
        <end position="80"/>
    </location>
</feature>
<sequence length="115" mass="12038">MAIYQRGAGDHIAERVQPEPGSEEEQRLEELVARSEGGWHRAEDEAPAKLAPKDPPEGGGGEGSGSGPEDVKPPARSASKADWVAYAVAQGADQAEAEGKTRDQLVELFADGSGD</sequence>
<dbReference type="EMBL" id="JALDAY010000003">
    <property type="protein sequence ID" value="MCI3271398.1"/>
    <property type="molecule type" value="Genomic_DNA"/>
</dbReference>
<dbReference type="RefSeq" id="WP_242763916.1">
    <property type="nucleotide sequence ID" value="NZ_JALDAY010000003.1"/>
</dbReference>